<proteinExistence type="predicted"/>
<keyword evidence="2" id="KW-1185">Reference proteome</keyword>
<name>Q7REC0_PLAYO</name>
<dbReference type="AlphaFoldDB" id="Q7REC0"/>
<comment type="caution">
    <text evidence="1">The sequence shown here is derived from an EMBL/GenBank/DDBJ whole genome shotgun (WGS) entry which is preliminary data.</text>
</comment>
<reference evidence="1 2" key="1">
    <citation type="journal article" date="2002" name="Nature">
        <title>Genome sequence and comparative analysis of the model rodent malaria parasite Plasmodium yoelii yoelii.</title>
        <authorList>
            <person name="Carlton J.M."/>
            <person name="Angiuoli S.V."/>
            <person name="Suh B.B."/>
            <person name="Kooij T.W."/>
            <person name="Pertea M."/>
            <person name="Silva J.C."/>
            <person name="Ermolaeva M.D."/>
            <person name="Allen J.E."/>
            <person name="Selengut J.D."/>
            <person name="Koo H.L."/>
            <person name="Peterson J.D."/>
            <person name="Pop M."/>
            <person name="Kosack D.S."/>
            <person name="Shumway M.F."/>
            <person name="Bidwell S.L."/>
            <person name="Shallom S.J."/>
            <person name="van Aken S.E."/>
            <person name="Riedmuller S.B."/>
            <person name="Feldblyum T.V."/>
            <person name="Cho J.K."/>
            <person name="Quackenbush J."/>
            <person name="Sedegah M."/>
            <person name="Shoaibi A."/>
            <person name="Cummings L.M."/>
            <person name="Florens L."/>
            <person name="Yates J.R."/>
            <person name="Raine J.D."/>
            <person name="Sinden R.E."/>
            <person name="Harris M.A."/>
            <person name="Cunningham D.A."/>
            <person name="Preiser P.R."/>
            <person name="Bergman L.W."/>
            <person name="Vaidya A.B."/>
            <person name="van Lin L.H."/>
            <person name="Janse C.J."/>
            <person name="Waters A.P."/>
            <person name="Smith H.O."/>
            <person name="White O.R."/>
            <person name="Salzberg S.L."/>
            <person name="Venter J.C."/>
            <person name="Fraser C.M."/>
            <person name="Hoffman S.L."/>
            <person name="Gardner M.J."/>
            <person name="Carucci D.J."/>
        </authorList>
    </citation>
    <scope>NUCLEOTIDE SEQUENCE [LARGE SCALE GENOMIC DNA]</scope>
    <source>
        <strain evidence="1 2">17XNL</strain>
    </source>
</reference>
<sequence length="56" mass="6597">MCDNSDEKKNILIQELKNYKNSEKKFPELLKKYVKENVPDTMEAERFVKSNGCNTL</sequence>
<dbReference type="PaxDb" id="73239-Q7REC0"/>
<gene>
    <name evidence="1" type="ORF">PY05145</name>
</gene>
<protein>
    <submittedName>
        <fullName evidence="1">Uncharacterized protein</fullName>
    </submittedName>
</protein>
<accession>Q7REC0</accession>
<dbReference type="Proteomes" id="UP000008553">
    <property type="component" value="Unassembled WGS sequence"/>
</dbReference>
<dbReference type="EMBL" id="AABL01001616">
    <property type="protein sequence ID" value="EAA17129.1"/>
    <property type="molecule type" value="Genomic_DNA"/>
</dbReference>
<dbReference type="FunCoup" id="Q7REC0">
    <property type="interactions" value="754"/>
</dbReference>
<dbReference type="InParanoid" id="Q7REC0"/>
<organism evidence="1 2">
    <name type="scientific">Plasmodium yoelii yoelii</name>
    <dbReference type="NCBI Taxonomy" id="73239"/>
    <lineage>
        <taxon>Eukaryota</taxon>
        <taxon>Sar</taxon>
        <taxon>Alveolata</taxon>
        <taxon>Apicomplexa</taxon>
        <taxon>Aconoidasida</taxon>
        <taxon>Haemosporida</taxon>
        <taxon>Plasmodiidae</taxon>
        <taxon>Plasmodium</taxon>
        <taxon>Plasmodium (Vinckeia)</taxon>
    </lineage>
</organism>
<evidence type="ECO:0000313" key="2">
    <source>
        <dbReference type="Proteomes" id="UP000008553"/>
    </source>
</evidence>
<evidence type="ECO:0000313" key="1">
    <source>
        <dbReference type="EMBL" id="EAA17129.1"/>
    </source>
</evidence>